<organism evidence="4">
    <name type="scientific">uncultured Poseidoniia archaeon</name>
    <dbReference type="NCBI Taxonomy" id="1697135"/>
    <lineage>
        <taxon>Archaea</taxon>
        <taxon>Methanobacteriati</taxon>
        <taxon>Thermoplasmatota</taxon>
        <taxon>Candidatus Poseidoniia</taxon>
        <taxon>environmental samples</taxon>
    </lineage>
</organism>
<dbReference type="InterPro" id="IPR010376">
    <property type="entry name" value="GBBH-like_N"/>
</dbReference>
<reference evidence="4" key="1">
    <citation type="submission" date="2014-11" db="EMBL/GenBank/DDBJ databases">
        <authorList>
            <person name="Zhu J."/>
            <person name="Qi W."/>
            <person name="Song R."/>
        </authorList>
    </citation>
    <scope>NUCLEOTIDE SEQUENCE</scope>
</reference>
<proteinExistence type="predicted"/>
<dbReference type="AlphaFoldDB" id="A0A1B1TA08"/>
<evidence type="ECO:0000256" key="2">
    <source>
        <dbReference type="ARBA" id="ARBA00023004"/>
    </source>
</evidence>
<keyword evidence="2" id="KW-0408">Iron</keyword>
<evidence type="ECO:0000259" key="3">
    <source>
        <dbReference type="Pfam" id="PF06155"/>
    </source>
</evidence>
<feature type="domain" description="Gamma-butyrobetaine hydroxylase-like N-terminal" evidence="3">
    <location>
        <begin position="10"/>
        <end position="97"/>
    </location>
</feature>
<reference evidence="4" key="2">
    <citation type="journal article" date="2015" name="ISME J.">
        <title>A new class of marine Euryarchaeota group II from the Mediterranean deep chlorophyll maximum.</title>
        <authorList>
            <person name="Martin-Cuadrado A.B."/>
            <person name="Garcia-Heredia I."/>
            <person name="Molto A.G."/>
            <person name="Lopez-Ubeda R."/>
            <person name="Kimes N."/>
            <person name="Lopez-Garcia P."/>
            <person name="Moreira D."/>
            <person name="Rodriguez-Valera F."/>
        </authorList>
    </citation>
    <scope>NUCLEOTIDE SEQUENCE</scope>
</reference>
<keyword evidence="1" id="KW-0479">Metal-binding</keyword>
<name>A0A1B1TA08_9ARCH</name>
<dbReference type="InterPro" id="IPR038492">
    <property type="entry name" value="GBBH-like_N_sf"/>
</dbReference>
<dbReference type="Gene3D" id="3.30.2020.30">
    <property type="match status" value="1"/>
</dbReference>
<sequence>MGDGNTLTDLERSDENCILRFDDGSSYKLSYLSIRSRCQCAKCKPRQENEQRIIELEEEISRLMLEKPKVELVGRYGIRFEWPTGCSSGIHSFTHLRKVSEELGEQLD</sequence>
<evidence type="ECO:0000313" key="4">
    <source>
        <dbReference type="EMBL" id="ANV79095.1"/>
    </source>
</evidence>
<dbReference type="EMBL" id="KP211813">
    <property type="protein sequence ID" value="ANV79095.1"/>
    <property type="molecule type" value="Genomic_DNA"/>
</dbReference>
<dbReference type="GO" id="GO:0046872">
    <property type="term" value="F:metal ion binding"/>
    <property type="evidence" value="ECO:0007669"/>
    <property type="project" value="UniProtKB-KW"/>
</dbReference>
<accession>A0A1B1TA08</accession>
<protein>
    <recommendedName>
        <fullName evidence="3">Gamma-butyrobetaine hydroxylase-like N-terminal domain-containing protein</fullName>
    </recommendedName>
</protein>
<dbReference type="Pfam" id="PF06155">
    <property type="entry name" value="GBBH-like_N"/>
    <property type="match status" value="1"/>
</dbReference>
<evidence type="ECO:0000256" key="1">
    <source>
        <dbReference type="ARBA" id="ARBA00022723"/>
    </source>
</evidence>